<dbReference type="InterPro" id="IPR050736">
    <property type="entry name" value="Sensor_HK_Regulatory"/>
</dbReference>
<dbReference type="CDD" id="cd00082">
    <property type="entry name" value="HisKA"/>
    <property type="match status" value="1"/>
</dbReference>
<dbReference type="PANTHER" id="PTHR43711:SF26">
    <property type="entry name" value="SENSOR HISTIDINE KINASE RCSC"/>
    <property type="match status" value="1"/>
</dbReference>
<dbReference type="InterPro" id="IPR005467">
    <property type="entry name" value="His_kinase_dom"/>
</dbReference>
<dbReference type="AlphaFoldDB" id="A0A1H3YMG9"/>
<feature type="transmembrane region" description="Helical" evidence="7">
    <location>
        <begin position="174"/>
        <end position="193"/>
    </location>
</feature>
<dbReference type="SMART" id="SM00388">
    <property type="entry name" value="HisKA"/>
    <property type="match status" value="1"/>
</dbReference>
<keyword evidence="5 9" id="KW-0418">Kinase</keyword>
<evidence type="ECO:0000256" key="7">
    <source>
        <dbReference type="SAM" id="Phobius"/>
    </source>
</evidence>
<keyword evidence="7" id="KW-0812">Transmembrane</keyword>
<dbReference type="EC" id="2.7.13.3" evidence="2"/>
<dbReference type="PANTHER" id="PTHR43711">
    <property type="entry name" value="TWO-COMPONENT HISTIDINE KINASE"/>
    <property type="match status" value="1"/>
</dbReference>
<dbReference type="Proteomes" id="UP000182257">
    <property type="component" value="Unassembled WGS sequence"/>
</dbReference>
<protein>
    <recommendedName>
        <fullName evidence="2">histidine kinase</fullName>
        <ecNumber evidence="2">2.7.13.3</ecNumber>
    </recommendedName>
</protein>
<dbReference type="Pfam" id="PF02518">
    <property type="entry name" value="HATPase_c"/>
    <property type="match status" value="1"/>
</dbReference>
<sequence length="431" mass="48974">MHKNRYKYVSIVSAVAVLLLLALYMWMTYRSVTKDMTERAGNQLTWAMFYESYTRADLVTADDTLSLPEARGNISLASSVEGMNDALSKDYQSEISLDTVALYVDSLLSIADINRNVTILEVDSNRNVLRRNNERNTSWSLLTRPVSIRRDQSRAIQLALNNPYPELAQKLSPLFLLSAFILGFFAIIIVQLLKFITEQEQMAELRNDFSYAMVHDMKSPLSSIIMGAHFLHSGKVDDKPQIKEKYYTIIEEEAEHLLALVNKLLTISKLENKKLILNKWDIDIEPIITDLIEKTKAKTDKPLEIITDLKIRNVLADEQYLTEAIANLLDNAIKYSRDEIKIKISSIDTDKNVLLKVRDNGIGITKEEQQIIFDKFGRAAIHEKNRKGGVSGFGLGLNYVDQVMQAHGGKVTVSSEKDKFSEFTLYIPKNV</sequence>
<gene>
    <name evidence="9" type="ORF">SAMN05216462_0722</name>
</gene>
<dbReference type="PRINTS" id="PR00344">
    <property type="entry name" value="BCTRLSENSOR"/>
</dbReference>
<evidence type="ECO:0000313" key="10">
    <source>
        <dbReference type="Proteomes" id="UP000182257"/>
    </source>
</evidence>
<dbReference type="Gene3D" id="3.30.565.10">
    <property type="entry name" value="Histidine kinase-like ATPase, C-terminal domain"/>
    <property type="match status" value="1"/>
</dbReference>
<dbReference type="SMART" id="SM00387">
    <property type="entry name" value="HATPase_c"/>
    <property type="match status" value="1"/>
</dbReference>
<name>A0A1H3YMG9_XYLRU</name>
<dbReference type="SUPFAM" id="SSF47384">
    <property type="entry name" value="Homodimeric domain of signal transducing histidine kinase"/>
    <property type="match status" value="1"/>
</dbReference>
<evidence type="ECO:0000313" key="9">
    <source>
        <dbReference type="EMBL" id="SEA12765.1"/>
    </source>
</evidence>
<dbReference type="OrthoDB" id="9808898at2"/>
<dbReference type="CDD" id="cd00075">
    <property type="entry name" value="HATPase"/>
    <property type="match status" value="1"/>
</dbReference>
<dbReference type="InterPro" id="IPR036890">
    <property type="entry name" value="HATPase_C_sf"/>
</dbReference>
<evidence type="ECO:0000256" key="4">
    <source>
        <dbReference type="ARBA" id="ARBA00022679"/>
    </source>
</evidence>
<keyword evidence="7" id="KW-1133">Transmembrane helix</keyword>
<dbReference type="PROSITE" id="PS50109">
    <property type="entry name" value="HIS_KIN"/>
    <property type="match status" value="1"/>
</dbReference>
<evidence type="ECO:0000256" key="5">
    <source>
        <dbReference type="ARBA" id="ARBA00022777"/>
    </source>
</evidence>
<accession>A0A1H3YMG9</accession>
<dbReference type="SUPFAM" id="SSF55874">
    <property type="entry name" value="ATPase domain of HSP90 chaperone/DNA topoisomerase II/histidine kinase"/>
    <property type="match status" value="1"/>
</dbReference>
<feature type="transmembrane region" description="Helical" evidence="7">
    <location>
        <begin position="6"/>
        <end position="26"/>
    </location>
</feature>
<dbReference type="InterPro" id="IPR004358">
    <property type="entry name" value="Sig_transdc_His_kin-like_C"/>
</dbReference>
<keyword evidence="4" id="KW-0808">Transferase</keyword>
<proteinExistence type="predicted"/>
<keyword evidence="6" id="KW-0902">Two-component regulatory system</keyword>
<evidence type="ECO:0000256" key="6">
    <source>
        <dbReference type="ARBA" id="ARBA00023012"/>
    </source>
</evidence>
<dbReference type="Gene3D" id="1.10.287.130">
    <property type="match status" value="1"/>
</dbReference>
<dbReference type="InterPro" id="IPR003661">
    <property type="entry name" value="HisK_dim/P_dom"/>
</dbReference>
<keyword evidence="7" id="KW-0472">Membrane</keyword>
<evidence type="ECO:0000256" key="1">
    <source>
        <dbReference type="ARBA" id="ARBA00000085"/>
    </source>
</evidence>
<feature type="domain" description="Histidine kinase" evidence="8">
    <location>
        <begin position="212"/>
        <end position="431"/>
    </location>
</feature>
<evidence type="ECO:0000256" key="3">
    <source>
        <dbReference type="ARBA" id="ARBA00022553"/>
    </source>
</evidence>
<dbReference type="InterPro" id="IPR003594">
    <property type="entry name" value="HATPase_dom"/>
</dbReference>
<dbReference type="EMBL" id="FNRF01000001">
    <property type="protein sequence ID" value="SEA12765.1"/>
    <property type="molecule type" value="Genomic_DNA"/>
</dbReference>
<dbReference type="Pfam" id="PF00512">
    <property type="entry name" value="HisKA"/>
    <property type="match status" value="1"/>
</dbReference>
<dbReference type="RefSeq" id="WP_074760261.1">
    <property type="nucleotide sequence ID" value="NZ_FNRF01000001.1"/>
</dbReference>
<organism evidence="9 10">
    <name type="scientific">Xylanibacter ruminicola</name>
    <name type="common">Prevotella ruminicola</name>
    <dbReference type="NCBI Taxonomy" id="839"/>
    <lineage>
        <taxon>Bacteria</taxon>
        <taxon>Pseudomonadati</taxon>
        <taxon>Bacteroidota</taxon>
        <taxon>Bacteroidia</taxon>
        <taxon>Bacteroidales</taxon>
        <taxon>Prevotellaceae</taxon>
        <taxon>Xylanibacter</taxon>
    </lineage>
</organism>
<evidence type="ECO:0000256" key="2">
    <source>
        <dbReference type="ARBA" id="ARBA00012438"/>
    </source>
</evidence>
<dbReference type="GO" id="GO:0000155">
    <property type="term" value="F:phosphorelay sensor kinase activity"/>
    <property type="evidence" value="ECO:0007669"/>
    <property type="project" value="InterPro"/>
</dbReference>
<reference evidence="9 10" key="1">
    <citation type="submission" date="2016-10" db="EMBL/GenBank/DDBJ databases">
        <authorList>
            <person name="de Groot N.N."/>
        </authorList>
    </citation>
    <scope>NUCLEOTIDE SEQUENCE [LARGE SCALE GENOMIC DNA]</scope>
    <source>
        <strain evidence="9 10">D31d</strain>
    </source>
</reference>
<dbReference type="InterPro" id="IPR036097">
    <property type="entry name" value="HisK_dim/P_sf"/>
</dbReference>
<keyword evidence="3" id="KW-0597">Phosphoprotein</keyword>
<evidence type="ECO:0000259" key="8">
    <source>
        <dbReference type="PROSITE" id="PS50109"/>
    </source>
</evidence>
<comment type="catalytic activity">
    <reaction evidence="1">
        <text>ATP + protein L-histidine = ADP + protein N-phospho-L-histidine.</text>
        <dbReference type="EC" id="2.7.13.3"/>
    </reaction>
</comment>